<evidence type="ECO:0000259" key="2">
    <source>
        <dbReference type="Pfam" id="PF01425"/>
    </source>
</evidence>
<protein>
    <submittedName>
        <fullName evidence="3">Amidase</fullName>
    </submittedName>
</protein>
<dbReference type="PANTHER" id="PTHR43372:SF4">
    <property type="entry name" value="FATTY-ACID AMIDE HYDROLASE 2"/>
    <property type="match status" value="1"/>
</dbReference>
<name>A0A2A2SJ92_9SPHN</name>
<dbReference type="InterPro" id="IPR036928">
    <property type="entry name" value="AS_sf"/>
</dbReference>
<reference evidence="4" key="1">
    <citation type="submission" date="2017-09" db="EMBL/GenBank/DDBJ databases">
        <authorList>
            <person name="Feng G."/>
            <person name="Zhu H."/>
        </authorList>
    </citation>
    <scope>NUCLEOTIDE SEQUENCE [LARGE SCALE GENOMIC DNA]</scope>
    <source>
        <strain evidence="4">1PNM-20</strain>
    </source>
</reference>
<dbReference type="EMBL" id="NSLI01000001">
    <property type="protein sequence ID" value="PAX09288.1"/>
    <property type="molecule type" value="Genomic_DNA"/>
</dbReference>
<dbReference type="PANTHER" id="PTHR43372">
    <property type="entry name" value="FATTY-ACID AMIDE HYDROLASE"/>
    <property type="match status" value="1"/>
</dbReference>
<dbReference type="Pfam" id="PF01425">
    <property type="entry name" value="Amidase"/>
    <property type="match status" value="2"/>
</dbReference>
<sequence length="440" mass="46658">MRSAFDTARAILKGETSALAECEAAIARIEAGDGPINAVVVRDFDRARATAKAMDEAGPQPVHRPLFGVPMTVKESFDVAGLPTHWGFPEHADYMPAEDAIAVKRLKAAGAVVLGKTNVPQNLDDLQTNNPVHGRTNNPHDHSRVSGGSSGGSAAALAAGFVPLELGSDIGGSIRVPASFCGVWGLKTSYGLLDSFGHNRPRTDQSGVALNVIGPMARDAADLIVALEVLSGTPRPHEPRQAGAPVEKKSRFLILPAHSLAPTERAVSGAVERVGDALANAGCPVDRASPLFPDLATQHANYVRMLLTALARGAGTEHIEPMTLAAWFELQDEQARNRRAWGRLFTEYDAVIAPCWGTTAFPHDDTPFANRQLLVDGEPTFFGAQMAYPGLATFPMLPACSVPVGADAHGLPIGVQVITDFGKDYDAIKFARLVNMLMLG</sequence>
<comment type="caution">
    <text evidence="3">The sequence shown here is derived from an EMBL/GenBank/DDBJ whole genome shotgun (WGS) entry which is preliminary data.</text>
</comment>
<evidence type="ECO:0000313" key="4">
    <source>
        <dbReference type="Proteomes" id="UP000218151"/>
    </source>
</evidence>
<dbReference type="SUPFAM" id="SSF75304">
    <property type="entry name" value="Amidase signature (AS) enzymes"/>
    <property type="match status" value="1"/>
</dbReference>
<evidence type="ECO:0000256" key="1">
    <source>
        <dbReference type="SAM" id="MobiDB-lite"/>
    </source>
</evidence>
<dbReference type="GO" id="GO:0012505">
    <property type="term" value="C:endomembrane system"/>
    <property type="evidence" value="ECO:0007669"/>
    <property type="project" value="TreeGrafter"/>
</dbReference>
<dbReference type="Proteomes" id="UP000218151">
    <property type="component" value="Unassembled WGS sequence"/>
</dbReference>
<feature type="domain" description="Amidase" evidence="2">
    <location>
        <begin position="23"/>
        <end position="307"/>
    </location>
</feature>
<accession>A0A2A2SJ92</accession>
<feature type="domain" description="Amidase" evidence="2">
    <location>
        <begin position="330"/>
        <end position="425"/>
    </location>
</feature>
<dbReference type="InterPro" id="IPR023631">
    <property type="entry name" value="Amidase_dom"/>
</dbReference>
<gene>
    <name evidence="3" type="ORF">CKY28_00555</name>
</gene>
<dbReference type="InterPro" id="IPR052739">
    <property type="entry name" value="FAAH2"/>
</dbReference>
<evidence type="ECO:0000313" key="3">
    <source>
        <dbReference type="EMBL" id="PAX09288.1"/>
    </source>
</evidence>
<dbReference type="Gene3D" id="3.90.1300.10">
    <property type="entry name" value="Amidase signature (AS) domain"/>
    <property type="match status" value="1"/>
</dbReference>
<keyword evidence="4" id="KW-1185">Reference proteome</keyword>
<dbReference type="AlphaFoldDB" id="A0A2A2SJ92"/>
<feature type="compositionally biased region" description="Polar residues" evidence="1">
    <location>
        <begin position="122"/>
        <end position="137"/>
    </location>
</feature>
<dbReference type="OrthoDB" id="7490557at2"/>
<feature type="region of interest" description="Disordered" evidence="1">
    <location>
        <begin position="122"/>
        <end position="151"/>
    </location>
</feature>
<dbReference type="RefSeq" id="WP_095996394.1">
    <property type="nucleotide sequence ID" value="NZ_NSLI01000001.1"/>
</dbReference>
<organism evidence="3 4">
    <name type="scientific">Sphingomonas lenta</name>
    <dbReference type="NCBI Taxonomy" id="1141887"/>
    <lineage>
        <taxon>Bacteria</taxon>
        <taxon>Pseudomonadati</taxon>
        <taxon>Pseudomonadota</taxon>
        <taxon>Alphaproteobacteria</taxon>
        <taxon>Sphingomonadales</taxon>
        <taxon>Sphingomonadaceae</taxon>
        <taxon>Sphingomonas</taxon>
    </lineage>
</organism>
<proteinExistence type="predicted"/>